<protein>
    <submittedName>
        <fullName evidence="1">ANKFY1</fullName>
    </submittedName>
</protein>
<reference evidence="1" key="1">
    <citation type="submission" date="2020-06" db="EMBL/GenBank/DDBJ databases">
        <title>Draft genome of Bugula neritina, a colonial animal packing powerful symbionts and potential medicines.</title>
        <authorList>
            <person name="Rayko M."/>
        </authorList>
    </citation>
    <scope>NUCLEOTIDE SEQUENCE [LARGE SCALE GENOMIC DNA]</scope>
    <source>
        <strain evidence="1">Kwan_BN1</strain>
    </source>
</reference>
<dbReference type="SUPFAM" id="SSF48403">
    <property type="entry name" value="Ankyrin repeat"/>
    <property type="match status" value="1"/>
</dbReference>
<dbReference type="EMBL" id="VXIV02000335">
    <property type="protein sequence ID" value="KAF6038880.1"/>
    <property type="molecule type" value="Genomic_DNA"/>
</dbReference>
<name>A0A7J7KJI6_BUGNE</name>
<dbReference type="OrthoDB" id="2306477at2759"/>
<accession>A0A7J7KJI6</accession>
<sequence length="89" mass="9536">MTLYINTSAPLDENSMAAKLINKGCAVNTAHPVTGDTLLHNLVKNKLEAAAIFLAKHKSDVNIANKKGETVLHLLAQHGLLSLVKTYSS</sequence>
<dbReference type="InterPro" id="IPR036770">
    <property type="entry name" value="Ankyrin_rpt-contain_sf"/>
</dbReference>
<dbReference type="InterPro" id="IPR002110">
    <property type="entry name" value="Ankyrin_rpt"/>
</dbReference>
<evidence type="ECO:0000313" key="2">
    <source>
        <dbReference type="Proteomes" id="UP000593567"/>
    </source>
</evidence>
<dbReference type="AlphaFoldDB" id="A0A7J7KJI6"/>
<gene>
    <name evidence="1" type="ORF">EB796_002816</name>
</gene>
<dbReference type="Pfam" id="PF12796">
    <property type="entry name" value="Ank_2"/>
    <property type="match status" value="1"/>
</dbReference>
<dbReference type="Proteomes" id="UP000593567">
    <property type="component" value="Unassembled WGS sequence"/>
</dbReference>
<evidence type="ECO:0000313" key="1">
    <source>
        <dbReference type="EMBL" id="KAF6038880.1"/>
    </source>
</evidence>
<organism evidence="1 2">
    <name type="scientific">Bugula neritina</name>
    <name type="common">Brown bryozoan</name>
    <name type="synonym">Sertularia neritina</name>
    <dbReference type="NCBI Taxonomy" id="10212"/>
    <lineage>
        <taxon>Eukaryota</taxon>
        <taxon>Metazoa</taxon>
        <taxon>Spiralia</taxon>
        <taxon>Lophotrochozoa</taxon>
        <taxon>Bryozoa</taxon>
        <taxon>Gymnolaemata</taxon>
        <taxon>Cheilostomatida</taxon>
        <taxon>Flustrina</taxon>
        <taxon>Buguloidea</taxon>
        <taxon>Bugulidae</taxon>
        <taxon>Bugula</taxon>
    </lineage>
</organism>
<keyword evidence="2" id="KW-1185">Reference proteome</keyword>
<comment type="caution">
    <text evidence="1">The sequence shown here is derived from an EMBL/GenBank/DDBJ whole genome shotgun (WGS) entry which is preliminary data.</text>
</comment>
<proteinExistence type="predicted"/>
<dbReference type="Gene3D" id="1.25.40.20">
    <property type="entry name" value="Ankyrin repeat-containing domain"/>
    <property type="match status" value="1"/>
</dbReference>